<evidence type="ECO:0000313" key="2">
    <source>
        <dbReference type="EMBL" id="KAH0546554.1"/>
    </source>
</evidence>
<feature type="region of interest" description="Disordered" evidence="1">
    <location>
        <begin position="1"/>
        <end position="41"/>
    </location>
</feature>
<protein>
    <submittedName>
        <fullName evidence="2">Uncharacterized protein</fullName>
    </submittedName>
</protein>
<evidence type="ECO:0000313" key="3">
    <source>
        <dbReference type="Proteomes" id="UP000826195"/>
    </source>
</evidence>
<sequence length="179" mass="20382">MKEKEDGAVKADQPMIAKKRARTGKKENANKDYGNSANDIEEDGEVVDSQIKVKQKQNKIYDVLLRKARKQDIAMYKIRQEMKSLNAKVDNLTAVTTKIYETLLESQTSRPTRTTLPQQFSTTSHFNNSAAAFNNGLPQVTHQSNNQVYFNVSSLPHYRSQHIPPLPINPNYNGFNNHF</sequence>
<name>A0AAV7I492_COTGL</name>
<keyword evidence="3" id="KW-1185">Reference proteome</keyword>
<gene>
    <name evidence="2" type="ORF">KQX54_011396</name>
</gene>
<accession>A0AAV7I492</accession>
<organism evidence="2 3">
    <name type="scientific">Cotesia glomerata</name>
    <name type="common">Lepidopteran parasitic wasp</name>
    <name type="synonym">Apanteles glomeratus</name>
    <dbReference type="NCBI Taxonomy" id="32391"/>
    <lineage>
        <taxon>Eukaryota</taxon>
        <taxon>Metazoa</taxon>
        <taxon>Ecdysozoa</taxon>
        <taxon>Arthropoda</taxon>
        <taxon>Hexapoda</taxon>
        <taxon>Insecta</taxon>
        <taxon>Pterygota</taxon>
        <taxon>Neoptera</taxon>
        <taxon>Endopterygota</taxon>
        <taxon>Hymenoptera</taxon>
        <taxon>Apocrita</taxon>
        <taxon>Ichneumonoidea</taxon>
        <taxon>Braconidae</taxon>
        <taxon>Microgastrinae</taxon>
        <taxon>Cotesia</taxon>
    </lineage>
</organism>
<dbReference type="Proteomes" id="UP000826195">
    <property type="component" value="Unassembled WGS sequence"/>
</dbReference>
<dbReference type="AlphaFoldDB" id="A0AAV7I492"/>
<comment type="caution">
    <text evidence="2">The sequence shown here is derived from an EMBL/GenBank/DDBJ whole genome shotgun (WGS) entry which is preliminary data.</text>
</comment>
<evidence type="ECO:0000256" key="1">
    <source>
        <dbReference type="SAM" id="MobiDB-lite"/>
    </source>
</evidence>
<proteinExistence type="predicted"/>
<dbReference type="EMBL" id="JAHXZJ010002237">
    <property type="protein sequence ID" value="KAH0546554.1"/>
    <property type="molecule type" value="Genomic_DNA"/>
</dbReference>
<reference evidence="2 3" key="1">
    <citation type="journal article" date="2021" name="J. Hered.">
        <title>A chromosome-level genome assembly of the parasitoid wasp, Cotesia glomerata (Hymenoptera: Braconidae).</title>
        <authorList>
            <person name="Pinto B.J."/>
            <person name="Weis J.J."/>
            <person name="Gamble T."/>
            <person name="Ode P.J."/>
            <person name="Paul R."/>
            <person name="Zaspel J.M."/>
        </authorList>
    </citation>
    <scope>NUCLEOTIDE SEQUENCE [LARGE SCALE GENOMIC DNA]</scope>
    <source>
        <strain evidence="2">CgM1</strain>
    </source>
</reference>